<dbReference type="KEGG" id="gtr:GLOTRDRAFT_24245"/>
<accession>S7RQX5</accession>
<feature type="non-terminal residue" evidence="1">
    <location>
        <position position="1"/>
    </location>
</feature>
<evidence type="ECO:0000313" key="1">
    <source>
        <dbReference type="EMBL" id="EPQ55319.1"/>
    </source>
</evidence>
<organism evidence="1 2">
    <name type="scientific">Gloeophyllum trabeum (strain ATCC 11539 / FP-39264 / Madison 617)</name>
    <name type="common">Brown rot fungus</name>
    <dbReference type="NCBI Taxonomy" id="670483"/>
    <lineage>
        <taxon>Eukaryota</taxon>
        <taxon>Fungi</taxon>
        <taxon>Dikarya</taxon>
        <taxon>Basidiomycota</taxon>
        <taxon>Agaricomycotina</taxon>
        <taxon>Agaricomycetes</taxon>
        <taxon>Gloeophyllales</taxon>
        <taxon>Gloeophyllaceae</taxon>
        <taxon>Gloeophyllum</taxon>
    </lineage>
</organism>
<proteinExistence type="predicted"/>
<sequence length="140" mass="15954">FSNNCIYTHKILQVNYTLYDIHWCQDSMNPWSLANAMTLAQDADSLSSDSGRHPFLYAQILGIFHADIVHNVPTSSTQMTQMEFIWVSWYQLVNRSKGGFAAGHLHRVELVPKSDLKAFGFLDPDEVIRSVHLIPHLHMG</sequence>
<keyword evidence="2" id="KW-1185">Reference proteome</keyword>
<protein>
    <submittedName>
        <fullName evidence="1">Uncharacterized protein</fullName>
    </submittedName>
</protein>
<dbReference type="OMA" id="PRTHPNI"/>
<dbReference type="EMBL" id="KB469302">
    <property type="protein sequence ID" value="EPQ55319.1"/>
    <property type="molecule type" value="Genomic_DNA"/>
</dbReference>
<dbReference type="AlphaFoldDB" id="S7RQX5"/>
<dbReference type="RefSeq" id="XP_007866074.1">
    <property type="nucleotide sequence ID" value="XM_007867883.1"/>
</dbReference>
<name>S7RQX5_GLOTA</name>
<reference evidence="1 2" key="1">
    <citation type="journal article" date="2012" name="Science">
        <title>The Paleozoic origin of enzymatic lignin decomposition reconstructed from 31 fungal genomes.</title>
        <authorList>
            <person name="Floudas D."/>
            <person name="Binder M."/>
            <person name="Riley R."/>
            <person name="Barry K."/>
            <person name="Blanchette R.A."/>
            <person name="Henrissat B."/>
            <person name="Martinez A.T."/>
            <person name="Otillar R."/>
            <person name="Spatafora J.W."/>
            <person name="Yadav J.S."/>
            <person name="Aerts A."/>
            <person name="Benoit I."/>
            <person name="Boyd A."/>
            <person name="Carlson A."/>
            <person name="Copeland A."/>
            <person name="Coutinho P.M."/>
            <person name="de Vries R.P."/>
            <person name="Ferreira P."/>
            <person name="Findley K."/>
            <person name="Foster B."/>
            <person name="Gaskell J."/>
            <person name="Glotzer D."/>
            <person name="Gorecki P."/>
            <person name="Heitman J."/>
            <person name="Hesse C."/>
            <person name="Hori C."/>
            <person name="Igarashi K."/>
            <person name="Jurgens J.A."/>
            <person name="Kallen N."/>
            <person name="Kersten P."/>
            <person name="Kohler A."/>
            <person name="Kuees U."/>
            <person name="Kumar T.K.A."/>
            <person name="Kuo A."/>
            <person name="LaButti K."/>
            <person name="Larrondo L.F."/>
            <person name="Lindquist E."/>
            <person name="Ling A."/>
            <person name="Lombard V."/>
            <person name="Lucas S."/>
            <person name="Lundell T."/>
            <person name="Martin R."/>
            <person name="McLaughlin D.J."/>
            <person name="Morgenstern I."/>
            <person name="Morin E."/>
            <person name="Murat C."/>
            <person name="Nagy L.G."/>
            <person name="Nolan M."/>
            <person name="Ohm R.A."/>
            <person name="Patyshakuliyeva A."/>
            <person name="Rokas A."/>
            <person name="Ruiz-Duenas F.J."/>
            <person name="Sabat G."/>
            <person name="Salamov A."/>
            <person name="Samejima M."/>
            <person name="Schmutz J."/>
            <person name="Slot J.C."/>
            <person name="St John F."/>
            <person name="Stenlid J."/>
            <person name="Sun H."/>
            <person name="Sun S."/>
            <person name="Syed K."/>
            <person name="Tsang A."/>
            <person name="Wiebenga A."/>
            <person name="Young D."/>
            <person name="Pisabarro A."/>
            <person name="Eastwood D.C."/>
            <person name="Martin F."/>
            <person name="Cullen D."/>
            <person name="Grigoriev I.V."/>
            <person name="Hibbett D.S."/>
        </authorList>
    </citation>
    <scope>NUCLEOTIDE SEQUENCE [LARGE SCALE GENOMIC DNA]</scope>
    <source>
        <strain evidence="1 2">ATCC 11539</strain>
    </source>
</reference>
<dbReference type="GeneID" id="19305122"/>
<gene>
    <name evidence="1" type="ORF">GLOTRDRAFT_24245</name>
</gene>
<dbReference type="STRING" id="670483.S7RQX5"/>
<dbReference type="HOGENOM" id="CLU_002498_5_0_1"/>
<feature type="non-terminal residue" evidence="1">
    <location>
        <position position="140"/>
    </location>
</feature>
<evidence type="ECO:0000313" key="2">
    <source>
        <dbReference type="Proteomes" id="UP000030669"/>
    </source>
</evidence>
<dbReference type="OrthoDB" id="2692094at2759"/>
<dbReference type="Proteomes" id="UP000030669">
    <property type="component" value="Unassembled WGS sequence"/>
</dbReference>